<dbReference type="Pfam" id="PF00106">
    <property type="entry name" value="adh_short"/>
    <property type="match status" value="1"/>
</dbReference>
<evidence type="ECO:0000313" key="2">
    <source>
        <dbReference type="EMBL" id="KAG7095994.1"/>
    </source>
</evidence>
<dbReference type="PANTHER" id="PTHR42760:SF121">
    <property type="entry name" value="3-OXOACYL-(ACYL-CARRIER-PROTEIN) REDUCTASE"/>
    <property type="match status" value="1"/>
</dbReference>
<dbReference type="InterPro" id="IPR002347">
    <property type="entry name" value="SDR_fam"/>
</dbReference>
<keyword evidence="3" id="KW-1185">Reference proteome</keyword>
<dbReference type="GeneID" id="66075753"/>
<evidence type="ECO:0000256" key="1">
    <source>
        <dbReference type="ARBA" id="ARBA00006484"/>
    </source>
</evidence>
<dbReference type="KEGG" id="more:E1B28_006677"/>
<proteinExistence type="inferred from homology"/>
<dbReference type="EMBL" id="CM032183">
    <property type="protein sequence ID" value="KAG7095994.1"/>
    <property type="molecule type" value="Genomic_DNA"/>
</dbReference>
<dbReference type="OrthoDB" id="498125at2759"/>
<dbReference type="SUPFAM" id="SSF51735">
    <property type="entry name" value="NAD(P)-binding Rossmann-fold domains"/>
    <property type="match status" value="1"/>
</dbReference>
<accession>A0A9P7UWL6</accession>
<dbReference type="AlphaFoldDB" id="A0A9P7UWL6"/>
<dbReference type="PRINTS" id="PR00081">
    <property type="entry name" value="GDHRDH"/>
</dbReference>
<dbReference type="GO" id="GO:0048038">
    <property type="term" value="F:quinone binding"/>
    <property type="evidence" value="ECO:0007669"/>
    <property type="project" value="TreeGrafter"/>
</dbReference>
<dbReference type="InterPro" id="IPR036291">
    <property type="entry name" value="NAD(P)-bd_dom_sf"/>
</dbReference>
<protein>
    <submittedName>
        <fullName evidence="2">Uncharacterized protein</fullName>
    </submittedName>
</protein>
<reference evidence="2" key="1">
    <citation type="journal article" date="2021" name="Genome Biol. Evol.">
        <title>The assembled and annotated genome of the fairy-ring fungus Marasmius oreades.</title>
        <authorList>
            <person name="Hiltunen M."/>
            <person name="Ament-Velasquez S.L."/>
            <person name="Johannesson H."/>
        </authorList>
    </citation>
    <scope>NUCLEOTIDE SEQUENCE</scope>
    <source>
        <strain evidence="2">03SP1</strain>
    </source>
</reference>
<evidence type="ECO:0000313" key="3">
    <source>
        <dbReference type="Proteomes" id="UP001049176"/>
    </source>
</evidence>
<dbReference type="PANTHER" id="PTHR42760">
    <property type="entry name" value="SHORT-CHAIN DEHYDROGENASES/REDUCTASES FAMILY MEMBER"/>
    <property type="match status" value="1"/>
</dbReference>
<organism evidence="2 3">
    <name type="scientific">Marasmius oreades</name>
    <name type="common">fairy-ring Marasmius</name>
    <dbReference type="NCBI Taxonomy" id="181124"/>
    <lineage>
        <taxon>Eukaryota</taxon>
        <taxon>Fungi</taxon>
        <taxon>Dikarya</taxon>
        <taxon>Basidiomycota</taxon>
        <taxon>Agaricomycotina</taxon>
        <taxon>Agaricomycetes</taxon>
        <taxon>Agaricomycetidae</taxon>
        <taxon>Agaricales</taxon>
        <taxon>Marasmiineae</taxon>
        <taxon>Marasmiaceae</taxon>
        <taxon>Marasmius</taxon>
    </lineage>
</organism>
<dbReference type="RefSeq" id="XP_043012464.1">
    <property type="nucleotide sequence ID" value="XM_043151369.1"/>
</dbReference>
<name>A0A9P7UWL6_9AGAR</name>
<dbReference type="Proteomes" id="UP001049176">
    <property type="component" value="Chromosome 3"/>
</dbReference>
<dbReference type="GO" id="GO:0006633">
    <property type="term" value="P:fatty acid biosynthetic process"/>
    <property type="evidence" value="ECO:0007669"/>
    <property type="project" value="TreeGrafter"/>
</dbReference>
<dbReference type="Gene3D" id="3.40.50.720">
    <property type="entry name" value="NAD(P)-binding Rossmann-like Domain"/>
    <property type="match status" value="1"/>
</dbReference>
<comment type="caution">
    <text evidence="2">The sequence shown here is derived from an EMBL/GenBank/DDBJ whole genome shotgun (WGS) entry which is preliminary data.</text>
</comment>
<gene>
    <name evidence="2" type="ORF">E1B28_006677</name>
</gene>
<sequence>MYPLARASFGAIRNCRNLSRGFSSSSFRAAATPNRAALITGAGRGIGRAIALRLASDGFNICVNDLPVNAESIEAVASEVRALGREAITTFCDVTKMSDVEETVRKSVEALGPLNVLVANAGIVQVQSLLDVTDAEMQQIYGVNVFGLINSNIAAGKQFMKQGNGGKIINAASIASFKSWPPLELAQHKITVNAYAPGNIDTKMWEKIDADMSKINGLPIGGNWKAVEKLVALGKNGAPKDVSNVVAFLAGPDSDYMTGQTLIVDGGMWFT</sequence>
<dbReference type="GO" id="GO:0016616">
    <property type="term" value="F:oxidoreductase activity, acting on the CH-OH group of donors, NAD or NADP as acceptor"/>
    <property type="evidence" value="ECO:0007669"/>
    <property type="project" value="TreeGrafter"/>
</dbReference>
<comment type="similarity">
    <text evidence="1">Belongs to the short-chain dehydrogenases/reductases (SDR) family.</text>
</comment>
<dbReference type="Pfam" id="PF13561">
    <property type="entry name" value="adh_short_C2"/>
    <property type="match status" value="1"/>
</dbReference>